<gene>
    <name evidence="6" type="ORF">Dfulv_06890</name>
</gene>
<dbReference type="Proteomes" id="UP001059617">
    <property type="component" value="Chromosome"/>
</dbReference>
<organism evidence="6 7">
    <name type="scientific">Dactylosporangium fulvum</name>
    <dbReference type="NCBI Taxonomy" id="53359"/>
    <lineage>
        <taxon>Bacteria</taxon>
        <taxon>Bacillati</taxon>
        <taxon>Actinomycetota</taxon>
        <taxon>Actinomycetes</taxon>
        <taxon>Micromonosporales</taxon>
        <taxon>Micromonosporaceae</taxon>
        <taxon>Dactylosporangium</taxon>
    </lineage>
</organism>
<evidence type="ECO:0000256" key="2">
    <source>
        <dbReference type="ARBA" id="ARBA00022692"/>
    </source>
</evidence>
<evidence type="ECO:0000256" key="1">
    <source>
        <dbReference type="ARBA" id="ARBA00004141"/>
    </source>
</evidence>
<feature type="transmembrane region" description="Helical" evidence="5">
    <location>
        <begin position="61"/>
        <end position="87"/>
    </location>
</feature>
<comment type="subcellular location">
    <subcellularLocation>
        <location evidence="1">Membrane</location>
        <topology evidence="1">Multi-pass membrane protein</topology>
    </subcellularLocation>
</comment>
<proteinExistence type="predicted"/>
<protein>
    <submittedName>
        <fullName evidence="6">DoxX family protein</fullName>
    </submittedName>
</protein>
<reference evidence="6" key="1">
    <citation type="submission" date="2021-04" db="EMBL/GenBank/DDBJ databases">
        <authorList>
            <person name="Hartkoorn R.C."/>
            <person name="Beaudoing E."/>
            <person name="Hot D."/>
        </authorList>
    </citation>
    <scope>NUCLEOTIDE SEQUENCE</scope>
    <source>
        <strain evidence="6">NRRL B-16292</strain>
    </source>
</reference>
<sequence>MNVFLWILQGLLGAAFIMAGAMKASQPKEKLAKNMTWVERRTPGTVKFIGTTELLGGLGLILPWATGIATILTPLAAVGLALIMVLAVADHVRAKEYQVILINVILGALAVVIAIGRF</sequence>
<accession>A0ABY5W1U9</accession>
<dbReference type="Pfam" id="PF13564">
    <property type="entry name" value="DoxX_2"/>
    <property type="match status" value="1"/>
</dbReference>
<feature type="transmembrane region" description="Helical" evidence="5">
    <location>
        <begin position="99"/>
        <end position="116"/>
    </location>
</feature>
<name>A0ABY5W1U9_9ACTN</name>
<dbReference type="EMBL" id="CP073720">
    <property type="protein sequence ID" value="UWP83973.1"/>
    <property type="molecule type" value="Genomic_DNA"/>
</dbReference>
<keyword evidence="4 5" id="KW-0472">Membrane</keyword>
<reference evidence="6" key="2">
    <citation type="submission" date="2022-09" db="EMBL/GenBank/DDBJ databases">
        <title>Biosynthetic gene clusters of Dactylosporangioum fulvum.</title>
        <authorList>
            <person name="Caradec T."/>
        </authorList>
    </citation>
    <scope>NUCLEOTIDE SEQUENCE</scope>
    <source>
        <strain evidence="6">NRRL B-16292</strain>
    </source>
</reference>
<keyword evidence="2 5" id="KW-0812">Transmembrane</keyword>
<keyword evidence="7" id="KW-1185">Reference proteome</keyword>
<evidence type="ECO:0000313" key="6">
    <source>
        <dbReference type="EMBL" id="UWP83973.1"/>
    </source>
</evidence>
<keyword evidence="3 5" id="KW-1133">Transmembrane helix</keyword>
<evidence type="ECO:0000256" key="5">
    <source>
        <dbReference type="SAM" id="Phobius"/>
    </source>
</evidence>
<evidence type="ECO:0000256" key="3">
    <source>
        <dbReference type="ARBA" id="ARBA00022989"/>
    </source>
</evidence>
<evidence type="ECO:0000256" key="4">
    <source>
        <dbReference type="ARBA" id="ARBA00023136"/>
    </source>
</evidence>
<dbReference type="InterPro" id="IPR032808">
    <property type="entry name" value="DoxX"/>
</dbReference>
<evidence type="ECO:0000313" key="7">
    <source>
        <dbReference type="Proteomes" id="UP001059617"/>
    </source>
</evidence>
<dbReference type="RefSeq" id="WP_259861788.1">
    <property type="nucleotide sequence ID" value="NZ_BAAAST010000021.1"/>
</dbReference>